<keyword evidence="4" id="KW-0378">Hydrolase</keyword>
<sequence length="117" mass="12974">MLLKQKSMSDTILCPKCQSEFTYEQDNLQVCSQCFHEWDPAEVSAEGKIFDSLGKELQNGDSVVVIKDLPVKGAPKPVKAGTKVKNIRLRPDSDHNIDCKIDGFGSMALKSEFVKKA</sequence>
<dbReference type="Proteomes" id="UP000198555">
    <property type="component" value="Unassembled WGS sequence"/>
</dbReference>
<dbReference type="EMBL" id="FNWX01000004">
    <property type="protein sequence ID" value="SEH43494.1"/>
    <property type="molecule type" value="Genomic_DNA"/>
</dbReference>
<protein>
    <submittedName>
        <fullName evidence="4">Phosphonoacetate hydrolase</fullName>
    </submittedName>
</protein>
<name>A0A1H6IBD5_9FLAO</name>
<dbReference type="SUPFAM" id="SSF82057">
    <property type="entry name" value="Prokaryotic SH3-related domain"/>
    <property type="match status" value="1"/>
</dbReference>
<dbReference type="PANTHER" id="PTHR30305">
    <property type="entry name" value="PROTEIN YJDM-RELATED"/>
    <property type="match status" value="1"/>
</dbReference>
<accession>A0A1H6IBD5</accession>
<dbReference type="InterPro" id="IPR004624">
    <property type="entry name" value="YjdM"/>
</dbReference>
<organism evidence="4 5">
    <name type="scientific">Epilithonimonas hominis</name>
    <dbReference type="NCBI Taxonomy" id="420404"/>
    <lineage>
        <taxon>Bacteria</taxon>
        <taxon>Pseudomonadati</taxon>
        <taxon>Bacteroidota</taxon>
        <taxon>Flavobacteriia</taxon>
        <taxon>Flavobacteriales</taxon>
        <taxon>Weeksellaceae</taxon>
        <taxon>Chryseobacterium group</taxon>
        <taxon>Epilithonimonas</taxon>
    </lineage>
</organism>
<feature type="domain" description="Protein YjdM C-terminal" evidence="2">
    <location>
        <begin position="50"/>
        <end position="117"/>
    </location>
</feature>
<gene>
    <name evidence="4" type="ORF">SAMN05421793_10420</name>
</gene>
<dbReference type="InterPro" id="IPR013987">
    <property type="entry name" value="YjdM_N"/>
</dbReference>
<dbReference type="GO" id="GO:0016787">
    <property type="term" value="F:hydrolase activity"/>
    <property type="evidence" value="ECO:0007669"/>
    <property type="project" value="UniProtKB-KW"/>
</dbReference>
<comment type="similarity">
    <text evidence="1">Belongs to the YjdM family.</text>
</comment>
<dbReference type="SUPFAM" id="SSF57783">
    <property type="entry name" value="Zinc beta-ribbon"/>
    <property type="match status" value="1"/>
</dbReference>
<proteinExistence type="inferred from homology"/>
<dbReference type="PANTHER" id="PTHR30305:SF3">
    <property type="entry name" value="PROTEIN YJDM"/>
    <property type="match status" value="1"/>
</dbReference>
<dbReference type="Pfam" id="PF08274">
    <property type="entry name" value="Zn_Ribbon_YjdM"/>
    <property type="match status" value="1"/>
</dbReference>
<keyword evidence="5" id="KW-1185">Reference proteome</keyword>
<evidence type="ECO:0000313" key="5">
    <source>
        <dbReference type="Proteomes" id="UP000198555"/>
    </source>
</evidence>
<feature type="domain" description="Protein YjdM N-terminal" evidence="3">
    <location>
        <begin position="14"/>
        <end position="39"/>
    </location>
</feature>
<dbReference type="InterPro" id="IPR013988">
    <property type="entry name" value="YjdM_C"/>
</dbReference>
<evidence type="ECO:0000259" key="2">
    <source>
        <dbReference type="Pfam" id="PF03831"/>
    </source>
</evidence>
<evidence type="ECO:0000256" key="1">
    <source>
        <dbReference type="ARBA" id="ARBA00009248"/>
    </source>
</evidence>
<reference evidence="5" key="1">
    <citation type="submission" date="2016-10" db="EMBL/GenBank/DDBJ databases">
        <authorList>
            <person name="Varghese N."/>
            <person name="Submissions S."/>
        </authorList>
    </citation>
    <scope>NUCLEOTIDE SEQUENCE [LARGE SCALE GENOMIC DNA]</scope>
    <source>
        <strain evidence="5">DSM 19326</strain>
    </source>
</reference>
<dbReference type="NCBIfam" id="TIGR00686">
    <property type="entry name" value="phnA"/>
    <property type="match status" value="1"/>
</dbReference>
<dbReference type="AlphaFoldDB" id="A0A1H6IBD5"/>
<dbReference type="Gene3D" id="2.30.30.40">
    <property type="entry name" value="SH3 Domains"/>
    <property type="match status" value="1"/>
</dbReference>
<dbReference type="Pfam" id="PF03831">
    <property type="entry name" value="YjdM"/>
    <property type="match status" value="1"/>
</dbReference>
<evidence type="ECO:0000259" key="3">
    <source>
        <dbReference type="Pfam" id="PF08274"/>
    </source>
</evidence>
<evidence type="ECO:0000313" key="4">
    <source>
        <dbReference type="EMBL" id="SEH43494.1"/>
    </source>
</evidence>
<dbReference type="Gene3D" id="2.20.25.10">
    <property type="match status" value="1"/>
</dbReference>